<evidence type="ECO:0000313" key="2">
    <source>
        <dbReference type="Proteomes" id="UP001213000"/>
    </source>
</evidence>
<dbReference type="Proteomes" id="UP001213000">
    <property type="component" value="Unassembled WGS sequence"/>
</dbReference>
<reference evidence="1" key="1">
    <citation type="submission" date="2022-07" db="EMBL/GenBank/DDBJ databases">
        <title>Genome Sequence of Leucocoprinus birnbaumii.</title>
        <authorList>
            <person name="Buettner E."/>
        </authorList>
    </citation>
    <scope>NUCLEOTIDE SEQUENCE</scope>
    <source>
        <strain evidence="1">VT141</strain>
    </source>
</reference>
<sequence length="172" mass="20038">MPEQRLKFQENGVYAALTARPEPYTYHWILFVVTNGHAETGYVLHVTDVGGKGLEFRCEYWDCPNSKSTLLFAKIGRIAEGLDYRNLLEYVRHVPMRIPAGKEHIYSRFTCRVWFKEAIEMLNRSQVFVACPDVDLLEKELFQRAHAAALLKARSRNFEYIAYKTERADAWS</sequence>
<dbReference type="EMBL" id="JANIEX010000344">
    <property type="protein sequence ID" value="KAJ3568462.1"/>
    <property type="molecule type" value="Genomic_DNA"/>
</dbReference>
<dbReference type="InterPro" id="IPR046670">
    <property type="entry name" value="DUF6540"/>
</dbReference>
<evidence type="ECO:0000313" key="1">
    <source>
        <dbReference type="EMBL" id="KAJ3568462.1"/>
    </source>
</evidence>
<comment type="caution">
    <text evidence="1">The sequence shown here is derived from an EMBL/GenBank/DDBJ whole genome shotgun (WGS) entry which is preliminary data.</text>
</comment>
<protein>
    <submittedName>
        <fullName evidence="1">Uncharacterized protein</fullName>
    </submittedName>
</protein>
<organism evidence="1 2">
    <name type="scientific">Leucocoprinus birnbaumii</name>
    <dbReference type="NCBI Taxonomy" id="56174"/>
    <lineage>
        <taxon>Eukaryota</taxon>
        <taxon>Fungi</taxon>
        <taxon>Dikarya</taxon>
        <taxon>Basidiomycota</taxon>
        <taxon>Agaricomycotina</taxon>
        <taxon>Agaricomycetes</taxon>
        <taxon>Agaricomycetidae</taxon>
        <taxon>Agaricales</taxon>
        <taxon>Agaricineae</taxon>
        <taxon>Agaricaceae</taxon>
        <taxon>Leucocoprinus</taxon>
    </lineage>
</organism>
<proteinExistence type="predicted"/>
<gene>
    <name evidence="1" type="ORF">NP233_g5697</name>
</gene>
<dbReference type="Pfam" id="PF20174">
    <property type="entry name" value="DUF6540"/>
    <property type="match status" value="1"/>
</dbReference>
<name>A0AAD5VYH5_9AGAR</name>
<keyword evidence="2" id="KW-1185">Reference proteome</keyword>
<accession>A0AAD5VYH5</accession>
<dbReference type="AlphaFoldDB" id="A0AAD5VYH5"/>